<dbReference type="Gene3D" id="2.60.40.10">
    <property type="entry name" value="Immunoglobulins"/>
    <property type="match status" value="2"/>
</dbReference>
<dbReference type="InterPro" id="IPR048052">
    <property type="entry name" value="FM1-like"/>
</dbReference>
<dbReference type="InterPro" id="IPR041033">
    <property type="entry name" value="SpaA_PFL_dom_1"/>
</dbReference>
<feature type="transmembrane region" description="Helical" evidence="5">
    <location>
        <begin position="497"/>
        <end position="516"/>
    </location>
</feature>
<reference evidence="11 13" key="1">
    <citation type="submission" date="2023-03" db="EMBL/GenBank/DDBJ databases">
        <authorList>
            <person name="Shen W."/>
            <person name="Cai J."/>
        </authorList>
    </citation>
    <scope>NUCLEOTIDE SEQUENCE</scope>
    <source>
        <strain evidence="11">P55-2</strain>
        <strain evidence="10 13">P72-2</strain>
    </source>
</reference>
<dbReference type="InterPro" id="IPR013783">
    <property type="entry name" value="Ig-like_fold"/>
</dbReference>
<feature type="domain" description="Gram-positive cocci surface proteins LPxTG" evidence="7">
    <location>
        <begin position="484"/>
        <end position="521"/>
    </location>
</feature>
<feature type="domain" description="SpaA-like prealbumin fold" evidence="9">
    <location>
        <begin position="376"/>
        <end position="474"/>
    </location>
</feature>
<keyword evidence="3 6" id="KW-0732">Signal</keyword>
<dbReference type="NCBIfam" id="TIGR04226">
    <property type="entry name" value="RrgB_K2N_iso_D2"/>
    <property type="match status" value="1"/>
</dbReference>
<sequence>MKMKKIFGLLATSLMALPLLIGGALGAGEIAEAATSETVSVTLNKRLFNTNYPDSTIQNTGEAISDFGGEPLAGVTFTAYDITAYYHGQINGSSQSAVTNAIVADTADAIAAAAGTPREMTTGEDGKASFANLPAKSTYEVSGNSVTKDAVYLFVETGTPATTTITKKAAPIVLALPIYGIVKDTDGSIKLDDNGNVTYTDVVNENIHLYPKNQTATDSKVADYGTQKIYDENDPTKLLYYNATTADEFSYTLTINIPENISSLTSFTITDEPSAGLELVGTPEVGTPKEGTSEVELLGDGDYTLTQGNGNFVISLTTSSTTVGSLAGKTLIITYQMKFKDSFDIDKLQTNKAYVSINGSQQSDLTTDKVGTGGHQFTKIDGHTGQGLAGAKFKVQKSDTEYAKFNLNGDGEYAFKGWVAENEATEISSEKDGVLKVIGLANGDYNLIETAAPSDKYVKLEEAVSFTVTHGDYKKADLITKVSNTPKGLLPSTGGNGILAFLAIGLALMTGAFIWYKKAKRPSEV</sequence>
<dbReference type="InterPro" id="IPR032364">
    <property type="entry name" value="GramPos_pilinD1_N"/>
</dbReference>
<comment type="caution">
    <text evidence="11">The sequence shown here is derived from an EMBL/GenBank/DDBJ whole genome shotgun (WGS) entry which is preliminary data.</text>
</comment>
<feature type="chain" id="PRO_5043846823" evidence="6">
    <location>
        <begin position="27"/>
        <end position="525"/>
    </location>
</feature>
<dbReference type="Pfam" id="PF17802">
    <property type="entry name" value="SpaA"/>
    <property type="match status" value="1"/>
</dbReference>
<evidence type="ECO:0000259" key="8">
    <source>
        <dbReference type="Pfam" id="PF16555"/>
    </source>
</evidence>
<dbReference type="InterPro" id="IPR026466">
    <property type="entry name" value="Fim_isopep_form_D2_dom"/>
</dbReference>
<keyword evidence="4" id="KW-0572">Peptidoglycan-anchor</keyword>
<dbReference type="Proteomes" id="UP001256547">
    <property type="component" value="Unassembled WGS sequence"/>
</dbReference>
<feature type="domain" description="Gram-positive pilin subunit D1 N-terminal" evidence="8">
    <location>
        <begin position="37"/>
        <end position="214"/>
    </location>
</feature>
<evidence type="ECO:0000256" key="3">
    <source>
        <dbReference type="ARBA" id="ARBA00022729"/>
    </source>
</evidence>
<dbReference type="Gene3D" id="2.60.40.740">
    <property type="match status" value="1"/>
</dbReference>
<evidence type="ECO:0000313" key="13">
    <source>
        <dbReference type="Proteomes" id="UP001256547"/>
    </source>
</evidence>
<dbReference type="EMBL" id="JARPYR010000006">
    <property type="protein sequence ID" value="MDT2596333.1"/>
    <property type="molecule type" value="Genomic_DNA"/>
</dbReference>
<feature type="signal peptide" evidence="6">
    <location>
        <begin position="1"/>
        <end position="26"/>
    </location>
</feature>
<evidence type="ECO:0000256" key="6">
    <source>
        <dbReference type="SAM" id="SignalP"/>
    </source>
</evidence>
<dbReference type="NCBIfam" id="NF033902">
    <property type="entry name" value="iso_D2_wall_anc"/>
    <property type="match status" value="1"/>
</dbReference>
<evidence type="ECO:0000313" key="10">
    <source>
        <dbReference type="EMBL" id="MDT2596333.1"/>
    </source>
</evidence>
<keyword evidence="5" id="KW-0812">Transmembrane</keyword>
<evidence type="ECO:0000313" key="11">
    <source>
        <dbReference type="EMBL" id="MDT2637476.1"/>
    </source>
</evidence>
<accession>A0AAW8THZ2</accession>
<dbReference type="NCBIfam" id="TIGR01167">
    <property type="entry name" value="LPXTG_anchor"/>
    <property type="match status" value="1"/>
</dbReference>
<dbReference type="Pfam" id="PF00746">
    <property type="entry name" value="Gram_pos_anchor"/>
    <property type="match status" value="1"/>
</dbReference>
<evidence type="ECO:0000256" key="5">
    <source>
        <dbReference type="SAM" id="Phobius"/>
    </source>
</evidence>
<evidence type="ECO:0000256" key="1">
    <source>
        <dbReference type="ARBA" id="ARBA00022512"/>
    </source>
</evidence>
<dbReference type="Proteomes" id="UP001245561">
    <property type="component" value="Unassembled WGS sequence"/>
</dbReference>
<evidence type="ECO:0000313" key="12">
    <source>
        <dbReference type="Proteomes" id="UP001245561"/>
    </source>
</evidence>
<evidence type="ECO:0000259" key="7">
    <source>
        <dbReference type="Pfam" id="PF00746"/>
    </source>
</evidence>
<protein>
    <submittedName>
        <fullName evidence="11">SpaH/EbpB family LPXTG-anchored major pilin</fullName>
    </submittedName>
</protein>
<gene>
    <name evidence="11" type="ORF">P7D36_08140</name>
    <name evidence="10" type="ORF">P7D39_04745</name>
</gene>
<dbReference type="AlphaFoldDB" id="A0AAW8THZ2"/>
<dbReference type="EMBL" id="JARPYT010000010">
    <property type="protein sequence ID" value="MDT2637476.1"/>
    <property type="molecule type" value="Genomic_DNA"/>
</dbReference>
<organism evidence="11 12">
    <name type="scientific">Enterococcus dongliensis</name>
    <dbReference type="NCBI Taxonomy" id="2559925"/>
    <lineage>
        <taxon>Bacteria</taxon>
        <taxon>Bacillati</taxon>
        <taxon>Bacillota</taxon>
        <taxon>Bacilli</taxon>
        <taxon>Lactobacillales</taxon>
        <taxon>Enterococcaceae</taxon>
        <taxon>Enterococcus</taxon>
    </lineage>
</organism>
<dbReference type="Pfam" id="PF16555">
    <property type="entry name" value="GramPos_pilinD1"/>
    <property type="match status" value="1"/>
</dbReference>
<keyword evidence="5" id="KW-1133">Transmembrane helix</keyword>
<evidence type="ECO:0000256" key="4">
    <source>
        <dbReference type="ARBA" id="ARBA00023088"/>
    </source>
</evidence>
<evidence type="ECO:0000256" key="2">
    <source>
        <dbReference type="ARBA" id="ARBA00022525"/>
    </source>
</evidence>
<dbReference type="InterPro" id="IPR019931">
    <property type="entry name" value="LPXTG_anchor"/>
</dbReference>
<keyword evidence="13" id="KW-1185">Reference proteome</keyword>
<keyword evidence="2" id="KW-0964">Secreted</keyword>
<evidence type="ECO:0000259" key="9">
    <source>
        <dbReference type="Pfam" id="PF17802"/>
    </source>
</evidence>
<proteinExistence type="predicted"/>
<keyword evidence="5" id="KW-0472">Membrane</keyword>
<dbReference type="RefSeq" id="WP_137603898.1">
    <property type="nucleotide sequence ID" value="NZ_JARPYR010000006.1"/>
</dbReference>
<name>A0AAW8THZ2_9ENTE</name>
<keyword evidence="1" id="KW-0134">Cell wall</keyword>